<organism evidence="3 4">
    <name type="scientific">Nocardioides marinquilinus</name>
    <dbReference type="NCBI Taxonomy" id="1210400"/>
    <lineage>
        <taxon>Bacteria</taxon>
        <taxon>Bacillati</taxon>
        <taxon>Actinomycetota</taxon>
        <taxon>Actinomycetes</taxon>
        <taxon>Propionibacteriales</taxon>
        <taxon>Nocardioidaceae</taxon>
        <taxon>Nocardioides</taxon>
    </lineage>
</organism>
<feature type="compositionally biased region" description="Polar residues" evidence="1">
    <location>
        <begin position="83"/>
        <end position="95"/>
    </location>
</feature>
<evidence type="ECO:0000313" key="4">
    <source>
        <dbReference type="Proteomes" id="UP001500221"/>
    </source>
</evidence>
<dbReference type="RefSeq" id="WP_345453774.1">
    <property type="nucleotide sequence ID" value="NZ_BAABKG010000001.1"/>
</dbReference>
<evidence type="ECO:0000256" key="1">
    <source>
        <dbReference type="SAM" id="MobiDB-lite"/>
    </source>
</evidence>
<dbReference type="Proteomes" id="UP001500221">
    <property type="component" value="Unassembled WGS sequence"/>
</dbReference>
<evidence type="ECO:0000256" key="2">
    <source>
        <dbReference type="SAM" id="Phobius"/>
    </source>
</evidence>
<keyword evidence="4" id="KW-1185">Reference proteome</keyword>
<keyword evidence="2" id="KW-0812">Transmembrane</keyword>
<keyword evidence="2" id="KW-0472">Membrane</keyword>
<comment type="caution">
    <text evidence="3">The sequence shown here is derived from an EMBL/GenBank/DDBJ whole genome shotgun (WGS) entry which is preliminary data.</text>
</comment>
<feature type="region of interest" description="Disordered" evidence="1">
    <location>
        <begin position="1"/>
        <end position="25"/>
    </location>
</feature>
<keyword evidence="2" id="KW-1133">Transmembrane helix</keyword>
<name>A0ABP9P710_9ACTN</name>
<feature type="transmembrane region" description="Helical" evidence="2">
    <location>
        <begin position="31"/>
        <end position="56"/>
    </location>
</feature>
<accession>A0ABP9P710</accession>
<gene>
    <name evidence="3" type="ORF">GCM10023340_03140</name>
</gene>
<reference evidence="4" key="1">
    <citation type="journal article" date="2019" name="Int. J. Syst. Evol. Microbiol.">
        <title>The Global Catalogue of Microorganisms (GCM) 10K type strain sequencing project: providing services to taxonomists for standard genome sequencing and annotation.</title>
        <authorList>
            <consortium name="The Broad Institute Genomics Platform"/>
            <consortium name="The Broad Institute Genome Sequencing Center for Infectious Disease"/>
            <person name="Wu L."/>
            <person name="Ma J."/>
        </authorList>
    </citation>
    <scope>NUCLEOTIDE SEQUENCE [LARGE SCALE GENOMIC DNA]</scope>
    <source>
        <strain evidence="4">JCM 18459</strain>
    </source>
</reference>
<dbReference type="EMBL" id="BAABKG010000001">
    <property type="protein sequence ID" value="GAA5141425.1"/>
    <property type="molecule type" value="Genomic_DNA"/>
</dbReference>
<feature type="region of interest" description="Disordered" evidence="1">
    <location>
        <begin position="82"/>
        <end position="110"/>
    </location>
</feature>
<sequence length="204" mass="21301">MSDDQPGRPAGQPDAETPEPVRPRERRGHPVLWGVVALVAVVAVVAGVVGGGVLAATRALGFGDAEVASDDTTQAETLYLPTPSETGGEPSQSITLRDVSPSAPTSTYTEKAEPETEITLVAGQEAVGVFEPIDLNGDYPGGDGAVLRVQQFKAGAWTDFPVTAPVNDGSFYTFIQASMTGVNKFRMKDTDTGALSNVVRVRIG</sequence>
<proteinExistence type="predicted"/>
<protein>
    <submittedName>
        <fullName evidence="3">Uncharacterized protein</fullName>
    </submittedName>
</protein>
<evidence type="ECO:0000313" key="3">
    <source>
        <dbReference type="EMBL" id="GAA5141425.1"/>
    </source>
</evidence>